<feature type="transmembrane region" description="Helical" evidence="1">
    <location>
        <begin position="69"/>
        <end position="91"/>
    </location>
</feature>
<accession>A0ABQ8JUQ2</accession>
<evidence type="ECO:0000256" key="1">
    <source>
        <dbReference type="SAM" id="Phobius"/>
    </source>
</evidence>
<reference evidence="2 3" key="1">
    <citation type="journal article" date="2018" name="J. Allergy Clin. Immunol.">
        <title>High-quality assembly of Dermatophagoides pteronyssinus genome and transcriptome reveals a wide range of novel allergens.</title>
        <authorList>
            <person name="Liu X.Y."/>
            <person name="Yang K.Y."/>
            <person name="Wang M.Q."/>
            <person name="Kwok J.S."/>
            <person name="Zeng X."/>
            <person name="Yang Z."/>
            <person name="Xiao X.J."/>
            <person name="Lau C.P."/>
            <person name="Li Y."/>
            <person name="Huang Z.M."/>
            <person name="Ba J.G."/>
            <person name="Yim A.K."/>
            <person name="Ouyang C.Y."/>
            <person name="Ngai S.M."/>
            <person name="Chan T.F."/>
            <person name="Leung E.L."/>
            <person name="Liu L."/>
            <person name="Liu Z.G."/>
            <person name="Tsui S.K."/>
        </authorList>
    </citation>
    <scope>NUCLEOTIDE SEQUENCE [LARGE SCALE GENOMIC DNA]</scope>
    <source>
        <strain evidence="2">Derp</strain>
    </source>
</reference>
<keyword evidence="1" id="KW-0812">Transmembrane</keyword>
<dbReference type="EMBL" id="NJHN03000011">
    <property type="protein sequence ID" value="KAH9426302.1"/>
    <property type="molecule type" value="Genomic_DNA"/>
</dbReference>
<protein>
    <recommendedName>
        <fullName evidence="4">Transmembrane protein</fullName>
    </recommendedName>
</protein>
<name>A0ABQ8JUQ2_DERPT</name>
<keyword evidence="1" id="KW-0472">Membrane</keyword>
<keyword evidence="3" id="KW-1185">Reference proteome</keyword>
<dbReference type="Proteomes" id="UP000887458">
    <property type="component" value="Unassembled WGS sequence"/>
</dbReference>
<keyword evidence="1" id="KW-1133">Transmembrane helix</keyword>
<organism evidence="2 3">
    <name type="scientific">Dermatophagoides pteronyssinus</name>
    <name type="common">European house dust mite</name>
    <dbReference type="NCBI Taxonomy" id="6956"/>
    <lineage>
        <taxon>Eukaryota</taxon>
        <taxon>Metazoa</taxon>
        <taxon>Ecdysozoa</taxon>
        <taxon>Arthropoda</taxon>
        <taxon>Chelicerata</taxon>
        <taxon>Arachnida</taxon>
        <taxon>Acari</taxon>
        <taxon>Acariformes</taxon>
        <taxon>Sarcoptiformes</taxon>
        <taxon>Astigmata</taxon>
        <taxon>Psoroptidia</taxon>
        <taxon>Analgoidea</taxon>
        <taxon>Pyroglyphidae</taxon>
        <taxon>Dermatophagoidinae</taxon>
        <taxon>Dermatophagoides</taxon>
    </lineage>
</organism>
<proteinExistence type="predicted"/>
<evidence type="ECO:0000313" key="2">
    <source>
        <dbReference type="EMBL" id="KAH9426302.1"/>
    </source>
</evidence>
<gene>
    <name evidence="2" type="ORF">DERP_010869</name>
</gene>
<comment type="caution">
    <text evidence="2">The sequence shown here is derived from an EMBL/GenBank/DDBJ whole genome shotgun (WGS) entry which is preliminary data.</text>
</comment>
<sequence>MKTEINKETLKMLNIYRFNYWSFFLTTFVIDLWLLFVLIVNFQNNLFNLLANIDNFNQKRYLYQALRCYLQMILIFVIITLLTIIIQLQLIHYYHLKIVKYFQAYQFICQIGRIIQKILQFICIELF</sequence>
<reference evidence="2 3" key="2">
    <citation type="journal article" date="2022" name="Mol. Biol. Evol.">
        <title>Comparative Genomics Reveals Insights into the Divergent Evolution of Astigmatic Mites and Household Pest Adaptations.</title>
        <authorList>
            <person name="Xiong Q."/>
            <person name="Wan A.T."/>
            <person name="Liu X."/>
            <person name="Fung C.S."/>
            <person name="Xiao X."/>
            <person name="Malainual N."/>
            <person name="Hou J."/>
            <person name="Wang L."/>
            <person name="Wang M."/>
            <person name="Yang K.Y."/>
            <person name="Cui Y."/>
            <person name="Leung E.L."/>
            <person name="Nong W."/>
            <person name="Shin S.K."/>
            <person name="Au S.W."/>
            <person name="Jeong K.Y."/>
            <person name="Chew F.T."/>
            <person name="Hui J.H."/>
            <person name="Leung T.F."/>
            <person name="Tungtrongchitr A."/>
            <person name="Zhong N."/>
            <person name="Liu Z."/>
            <person name="Tsui S.K."/>
        </authorList>
    </citation>
    <scope>NUCLEOTIDE SEQUENCE [LARGE SCALE GENOMIC DNA]</scope>
    <source>
        <strain evidence="2">Derp</strain>
    </source>
</reference>
<evidence type="ECO:0008006" key="4">
    <source>
        <dbReference type="Google" id="ProtNLM"/>
    </source>
</evidence>
<feature type="transmembrane region" description="Helical" evidence="1">
    <location>
        <begin position="20"/>
        <end position="40"/>
    </location>
</feature>
<evidence type="ECO:0000313" key="3">
    <source>
        <dbReference type="Proteomes" id="UP000887458"/>
    </source>
</evidence>